<evidence type="ECO:0000256" key="1">
    <source>
        <dbReference type="ARBA" id="ARBA00004186"/>
    </source>
</evidence>
<dbReference type="PROSITE" id="PS50067">
    <property type="entry name" value="KINESIN_MOTOR_2"/>
    <property type="match status" value="1"/>
</dbReference>
<dbReference type="GO" id="GO:0005876">
    <property type="term" value="C:spindle microtubule"/>
    <property type="evidence" value="ECO:0007669"/>
    <property type="project" value="TreeGrafter"/>
</dbReference>
<dbReference type="PANTHER" id="PTHR47970:SF29">
    <property type="entry name" value="KINESIN FAMILY MEMBER 20B"/>
    <property type="match status" value="1"/>
</dbReference>
<comment type="caution">
    <text evidence="12">The sequence shown here is derived from an EMBL/GenBank/DDBJ whole genome shotgun (WGS) entry which is preliminary data.</text>
</comment>
<keyword evidence="2" id="KW-0963">Cytoplasm</keyword>
<evidence type="ECO:0000256" key="4">
    <source>
        <dbReference type="ARBA" id="ARBA00022741"/>
    </source>
</evidence>
<feature type="binding site" evidence="9">
    <location>
        <begin position="144"/>
        <end position="151"/>
    </location>
    <ligand>
        <name>ATP</name>
        <dbReference type="ChEBI" id="CHEBI:30616"/>
    </ligand>
</feature>
<dbReference type="EMBL" id="JAOPHQ010003127">
    <property type="protein sequence ID" value="KAK0144653.1"/>
    <property type="molecule type" value="Genomic_DNA"/>
</dbReference>
<dbReference type="GO" id="GO:0072686">
    <property type="term" value="C:mitotic spindle"/>
    <property type="evidence" value="ECO:0007669"/>
    <property type="project" value="TreeGrafter"/>
</dbReference>
<keyword evidence="5 9" id="KW-0067">ATP-binding</keyword>
<dbReference type="InterPro" id="IPR027417">
    <property type="entry name" value="P-loop_NTPase"/>
</dbReference>
<dbReference type="SMART" id="SM00129">
    <property type="entry name" value="KISc"/>
    <property type="match status" value="1"/>
</dbReference>
<dbReference type="Pfam" id="PF00225">
    <property type="entry name" value="Kinesin"/>
    <property type="match status" value="1"/>
</dbReference>
<name>A0AA47MQ93_MERPO</name>
<comment type="similarity">
    <text evidence="9">Belongs to the TRAFAC class myosin-kinesin ATPase superfamily. Kinesin family.</text>
</comment>
<evidence type="ECO:0000313" key="12">
    <source>
        <dbReference type="EMBL" id="KAK0144653.1"/>
    </source>
</evidence>
<evidence type="ECO:0000256" key="7">
    <source>
        <dbReference type="ARBA" id="ARBA00023175"/>
    </source>
</evidence>
<dbReference type="InterPro" id="IPR047149">
    <property type="entry name" value="KIF11-like"/>
</dbReference>
<keyword evidence="7 9" id="KW-0505">Motor protein</keyword>
<keyword evidence="8" id="KW-0206">Cytoskeleton</keyword>
<dbReference type="GO" id="GO:0008017">
    <property type="term" value="F:microtubule binding"/>
    <property type="evidence" value="ECO:0007669"/>
    <property type="project" value="InterPro"/>
</dbReference>
<dbReference type="GO" id="GO:0005634">
    <property type="term" value="C:nucleus"/>
    <property type="evidence" value="ECO:0007669"/>
    <property type="project" value="TreeGrafter"/>
</dbReference>
<evidence type="ECO:0000256" key="3">
    <source>
        <dbReference type="ARBA" id="ARBA00022553"/>
    </source>
</evidence>
<organism evidence="12 13">
    <name type="scientific">Merluccius polli</name>
    <name type="common">Benguela hake</name>
    <name type="synonym">Merluccius cadenati</name>
    <dbReference type="NCBI Taxonomy" id="89951"/>
    <lineage>
        <taxon>Eukaryota</taxon>
        <taxon>Metazoa</taxon>
        <taxon>Chordata</taxon>
        <taxon>Craniata</taxon>
        <taxon>Vertebrata</taxon>
        <taxon>Euteleostomi</taxon>
        <taxon>Actinopterygii</taxon>
        <taxon>Neopterygii</taxon>
        <taxon>Teleostei</taxon>
        <taxon>Neoteleostei</taxon>
        <taxon>Acanthomorphata</taxon>
        <taxon>Zeiogadaria</taxon>
        <taxon>Gadariae</taxon>
        <taxon>Gadiformes</taxon>
        <taxon>Gadoidei</taxon>
        <taxon>Merlucciidae</taxon>
        <taxon>Merluccius</taxon>
    </lineage>
</organism>
<reference evidence="12" key="1">
    <citation type="journal article" date="2023" name="Front. Mar. Sci.">
        <title>A new Merluccius polli reference genome to investigate the effects of global change in West African waters.</title>
        <authorList>
            <person name="Mateo J.L."/>
            <person name="Blanco-Fernandez C."/>
            <person name="Garcia-Vazquez E."/>
            <person name="Machado-Schiaffino G."/>
        </authorList>
    </citation>
    <scope>NUCLEOTIDE SEQUENCE</scope>
    <source>
        <strain evidence="12">C29</strain>
        <tissue evidence="12">Fin</tissue>
    </source>
</reference>
<evidence type="ECO:0000256" key="6">
    <source>
        <dbReference type="ARBA" id="ARBA00023054"/>
    </source>
</evidence>
<feature type="region of interest" description="Disordered" evidence="10">
    <location>
        <begin position="15"/>
        <end position="43"/>
    </location>
</feature>
<evidence type="ECO:0000256" key="10">
    <source>
        <dbReference type="SAM" id="MobiDB-lite"/>
    </source>
</evidence>
<evidence type="ECO:0000256" key="8">
    <source>
        <dbReference type="ARBA" id="ARBA00023212"/>
    </source>
</evidence>
<sequence>MSAVINFTDEEIIRQPPGVTGSSCNDLNFPGLSPTSSGSSEVESKPQTLKVYLRVRPFFKDELSDNEDQGCVVIEDNQVVKLHAPKGSATLKSSERGIGVSVHKFSFSQIFGHETSQNGLFEGTVEGQVSDYLDGKNALIFSYGVTNAGKTYTIQGTAKEPGILPRVLDTTFQYIGQHQYGGMDLKPYLGNDAQCLGPEQVKQEKNARASIFASFREATVFHICAMHTNG</sequence>
<proteinExistence type="inferred from homology"/>
<dbReference type="InterPro" id="IPR001752">
    <property type="entry name" value="Kinesin_motor_dom"/>
</dbReference>
<comment type="subcellular location">
    <subcellularLocation>
        <location evidence="1">Cytoplasm</location>
        <location evidence="1">Cytoskeleton</location>
        <location evidence="1">Spindle</location>
    </subcellularLocation>
</comment>
<dbReference type="GO" id="GO:0090307">
    <property type="term" value="P:mitotic spindle assembly"/>
    <property type="evidence" value="ECO:0007669"/>
    <property type="project" value="TreeGrafter"/>
</dbReference>
<accession>A0AA47MQ93</accession>
<dbReference type="GO" id="GO:0007018">
    <property type="term" value="P:microtubule-based movement"/>
    <property type="evidence" value="ECO:0007669"/>
    <property type="project" value="InterPro"/>
</dbReference>
<keyword evidence="4 9" id="KW-0547">Nucleotide-binding</keyword>
<protein>
    <submittedName>
        <fullName evidence="12">Kinesin-like protein KIF20A</fullName>
    </submittedName>
</protein>
<dbReference type="InterPro" id="IPR036961">
    <property type="entry name" value="Kinesin_motor_dom_sf"/>
</dbReference>
<keyword evidence="3" id="KW-0597">Phosphoprotein</keyword>
<dbReference type="Gene3D" id="3.40.850.10">
    <property type="entry name" value="Kinesin motor domain"/>
    <property type="match status" value="1"/>
</dbReference>
<dbReference type="GO" id="GO:0051231">
    <property type="term" value="P:spindle elongation"/>
    <property type="evidence" value="ECO:0007669"/>
    <property type="project" value="TreeGrafter"/>
</dbReference>
<feature type="domain" description="Kinesin motor" evidence="11">
    <location>
        <begin position="48"/>
        <end position="230"/>
    </location>
</feature>
<evidence type="ECO:0000256" key="2">
    <source>
        <dbReference type="ARBA" id="ARBA00022490"/>
    </source>
</evidence>
<keyword evidence="13" id="KW-1185">Reference proteome</keyword>
<evidence type="ECO:0000256" key="9">
    <source>
        <dbReference type="PROSITE-ProRule" id="PRU00283"/>
    </source>
</evidence>
<dbReference type="GO" id="GO:0008574">
    <property type="term" value="F:plus-end-directed microtubule motor activity"/>
    <property type="evidence" value="ECO:0007669"/>
    <property type="project" value="TreeGrafter"/>
</dbReference>
<dbReference type="PANTHER" id="PTHR47970">
    <property type="entry name" value="KINESIN-LIKE PROTEIN KIF11"/>
    <property type="match status" value="1"/>
</dbReference>
<evidence type="ECO:0000313" key="13">
    <source>
        <dbReference type="Proteomes" id="UP001174136"/>
    </source>
</evidence>
<evidence type="ECO:0000259" key="11">
    <source>
        <dbReference type="PROSITE" id="PS50067"/>
    </source>
</evidence>
<evidence type="ECO:0000256" key="5">
    <source>
        <dbReference type="ARBA" id="ARBA00022840"/>
    </source>
</evidence>
<keyword evidence="6" id="KW-0175">Coiled coil</keyword>
<dbReference type="AlphaFoldDB" id="A0AA47MQ93"/>
<dbReference type="Proteomes" id="UP001174136">
    <property type="component" value="Unassembled WGS sequence"/>
</dbReference>
<feature type="compositionally biased region" description="Low complexity" evidence="10">
    <location>
        <begin position="30"/>
        <end position="41"/>
    </location>
</feature>
<dbReference type="GO" id="GO:0005524">
    <property type="term" value="F:ATP binding"/>
    <property type="evidence" value="ECO:0007669"/>
    <property type="project" value="UniProtKB-UniRule"/>
</dbReference>
<dbReference type="SUPFAM" id="SSF52540">
    <property type="entry name" value="P-loop containing nucleoside triphosphate hydrolases"/>
    <property type="match status" value="1"/>
</dbReference>
<gene>
    <name evidence="12" type="primary">Kif20a_0</name>
    <name evidence="12" type="ORF">N1851_016995</name>
</gene>